<feature type="domain" description="C-type lectin" evidence="3">
    <location>
        <begin position="90"/>
        <end position="193"/>
    </location>
</feature>
<reference evidence="4" key="1">
    <citation type="submission" date="2020-05" db="UniProtKB">
        <authorList>
            <consortium name="EnsemblMetazoa"/>
        </authorList>
    </citation>
    <scope>IDENTIFICATION</scope>
    <source>
        <strain evidence="4">BB02</strain>
    </source>
</reference>
<dbReference type="OrthoDB" id="10292750at2759"/>
<organism evidence="4 5">
    <name type="scientific">Biomphalaria glabrata</name>
    <name type="common">Bloodfluke planorb</name>
    <name type="synonym">Freshwater snail</name>
    <dbReference type="NCBI Taxonomy" id="6526"/>
    <lineage>
        <taxon>Eukaryota</taxon>
        <taxon>Metazoa</taxon>
        <taxon>Spiralia</taxon>
        <taxon>Lophotrochozoa</taxon>
        <taxon>Mollusca</taxon>
        <taxon>Gastropoda</taxon>
        <taxon>Heterobranchia</taxon>
        <taxon>Euthyneura</taxon>
        <taxon>Panpulmonata</taxon>
        <taxon>Hygrophila</taxon>
        <taxon>Lymnaeoidea</taxon>
        <taxon>Planorbidae</taxon>
        <taxon>Biomphalaria</taxon>
    </lineage>
</organism>
<dbReference type="SUPFAM" id="SSF56436">
    <property type="entry name" value="C-type lectin-like"/>
    <property type="match status" value="1"/>
</dbReference>
<evidence type="ECO:0000313" key="4">
    <source>
        <dbReference type="EnsemblMetazoa" id="BGLB032055-PA"/>
    </source>
</evidence>
<dbReference type="RefSeq" id="XP_013060835.2">
    <property type="nucleotide sequence ID" value="XM_013205381.2"/>
</dbReference>
<dbReference type="Pfam" id="PF00059">
    <property type="entry name" value="Lectin_C"/>
    <property type="match status" value="1"/>
</dbReference>
<dbReference type="KEGG" id="bgt:106050419"/>
<proteinExistence type="predicted"/>
<dbReference type="InterPro" id="IPR001304">
    <property type="entry name" value="C-type_lectin-like"/>
</dbReference>
<dbReference type="VEuPathDB" id="VectorBase:BGLB032055"/>
<dbReference type="EnsemblMetazoa" id="BGLB032055-RA">
    <property type="protein sequence ID" value="BGLB032055-PA"/>
    <property type="gene ID" value="BGLB032055"/>
</dbReference>
<feature type="region of interest" description="Disordered" evidence="1">
    <location>
        <begin position="205"/>
        <end position="228"/>
    </location>
</feature>
<feature type="chain" id="PRO_5012925983" description="C-type lectin domain-containing protein" evidence="2">
    <location>
        <begin position="20"/>
        <end position="228"/>
    </location>
</feature>
<sequence length="228" mass="25885">MSIWLTLLVVLCSSHGTGASPNCVNPYSQKSAFITKELYMWSSKMEELMSIHSNYNTYREHINDDVYDDIYKKHFRIENNIYLLSRFNAESINEASVLCAVAGGYLVEISSNEELRNIKSAIKDVETMCTYVGQSRKGDLWMYAYSQTSAFVQALNIPTFLGKSRHKCAAMLKGNGTLFEFPCQHAPCNFLCEIENYIIYEEDPESESNDLEDNTSITTGGPKLVLMR</sequence>
<dbReference type="AlphaFoldDB" id="A0A2C9LKP4"/>
<protein>
    <recommendedName>
        <fullName evidence="3">C-type lectin domain-containing protein</fullName>
    </recommendedName>
</protein>
<dbReference type="VEuPathDB" id="VectorBase:BGLAX_045524"/>
<gene>
    <name evidence="4" type="primary">106050419</name>
</gene>
<keyword evidence="2" id="KW-0732">Signal</keyword>
<accession>A0A2C9LKP4</accession>
<name>A0A2C9LKP4_BIOGL</name>
<evidence type="ECO:0000256" key="2">
    <source>
        <dbReference type="SAM" id="SignalP"/>
    </source>
</evidence>
<dbReference type="InterPro" id="IPR016186">
    <property type="entry name" value="C-type_lectin-like/link_sf"/>
</dbReference>
<evidence type="ECO:0000259" key="3">
    <source>
        <dbReference type="Pfam" id="PF00059"/>
    </source>
</evidence>
<dbReference type="InterPro" id="IPR016187">
    <property type="entry name" value="CTDL_fold"/>
</dbReference>
<evidence type="ECO:0000256" key="1">
    <source>
        <dbReference type="SAM" id="MobiDB-lite"/>
    </source>
</evidence>
<feature type="signal peptide" evidence="2">
    <location>
        <begin position="1"/>
        <end position="19"/>
    </location>
</feature>
<dbReference type="Gene3D" id="3.10.100.10">
    <property type="entry name" value="Mannose-Binding Protein A, subunit A"/>
    <property type="match status" value="1"/>
</dbReference>
<evidence type="ECO:0000313" key="5">
    <source>
        <dbReference type="Proteomes" id="UP000076420"/>
    </source>
</evidence>
<dbReference type="Proteomes" id="UP000076420">
    <property type="component" value="Unassembled WGS sequence"/>
</dbReference>
<dbReference type="CDD" id="cd00037">
    <property type="entry name" value="CLECT"/>
    <property type="match status" value="1"/>
</dbReference>